<keyword evidence="5 12" id="KW-0812">Transmembrane</keyword>
<evidence type="ECO:0000256" key="3">
    <source>
        <dbReference type="ARBA" id="ARBA00007931"/>
    </source>
</evidence>
<evidence type="ECO:0000256" key="1">
    <source>
        <dbReference type="ARBA" id="ARBA00001947"/>
    </source>
</evidence>
<keyword evidence="6" id="KW-0479">Metal-binding</keyword>
<evidence type="ECO:0000256" key="8">
    <source>
        <dbReference type="ARBA" id="ARBA00022833"/>
    </source>
</evidence>
<sequence>MGKSIKVFRINGIPIGIHPSWFIIFVFLTWSLANGYFANQVASLSVSGIWALGLVTSLMFFASVLAHELGHAFVALRNNIPVKSISLFFLGGVAEIERE</sequence>
<feature type="domain" description="Peptidase M50" evidence="13">
    <location>
        <begin position="57"/>
        <end position="97"/>
    </location>
</feature>
<evidence type="ECO:0000256" key="5">
    <source>
        <dbReference type="ARBA" id="ARBA00022692"/>
    </source>
</evidence>
<keyword evidence="8" id="KW-0862">Zinc</keyword>
<dbReference type="GO" id="GO:0046872">
    <property type="term" value="F:metal ion binding"/>
    <property type="evidence" value="ECO:0007669"/>
    <property type="project" value="UniProtKB-KW"/>
</dbReference>
<organism evidence="14">
    <name type="scientific">marine sediment metagenome</name>
    <dbReference type="NCBI Taxonomy" id="412755"/>
    <lineage>
        <taxon>unclassified sequences</taxon>
        <taxon>metagenomes</taxon>
        <taxon>ecological metagenomes</taxon>
    </lineage>
</organism>
<dbReference type="AlphaFoldDB" id="X1EIC0"/>
<dbReference type="GO" id="GO:0016020">
    <property type="term" value="C:membrane"/>
    <property type="evidence" value="ECO:0007669"/>
    <property type="project" value="UniProtKB-SubCell"/>
</dbReference>
<keyword evidence="11 12" id="KW-0472">Membrane</keyword>
<comment type="caution">
    <text evidence="14">The sequence shown here is derived from an EMBL/GenBank/DDBJ whole genome shotgun (WGS) entry which is preliminary data.</text>
</comment>
<accession>X1EIC0</accession>
<keyword evidence="7" id="KW-0378">Hydrolase</keyword>
<comment type="similarity">
    <text evidence="3">Belongs to the peptidase M50B family.</text>
</comment>
<dbReference type="GO" id="GO:0006508">
    <property type="term" value="P:proteolysis"/>
    <property type="evidence" value="ECO:0007669"/>
    <property type="project" value="UniProtKB-KW"/>
</dbReference>
<evidence type="ECO:0000256" key="12">
    <source>
        <dbReference type="SAM" id="Phobius"/>
    </source>
</evidence>
<dbReference type="PANTHER" id="PTHR39188:SF3">
    <property type="entry name" value="STAGE IV SPORULATION PROTEIN FB"/>
    <property type="match status" value="1"/>
</dbReference>
<evidence type="ECO:0000256" key="9">
    <source>
        <dbReference type="ARBA" id="ARBA00022989"/>
    </source>
</evidence>
<dbReference type="Pfam" id="PF02163">
    <property type="entry name" value="Peptidase_M50"/>
    <property type="match status" value="1"/>
</dbReference>
<feature type="non-terminal residue" evidence="14">
    <location>
        <position position="99"/>
    </location>
</feature>
<keyword evidence="4" id="KW-0645">Protease</keyword>
<name>X1EIC0_9ZZZZ</name>
<dbReference type="InterPro" id="IPR008915">
    <property type="entry name" value="Peptidase_M50"/>
</dbReference>
<evidence type="ECO:0000256" key="7">
    <source>
        <dbReference type="ARBA" id="ARBA00022801"/>
    </source>
</evidence>
<protein>
    <recommendedName>
        <fullName evidence="13">Peptidase M50 domain-containing protein</fullName>
    </recommendedName>
</protein>
<keyword evidence="10" id="KW-0482">Metalloprotease</keyword>
<evidence type="ECO:0000313" key="14">
    <source>
        <dbReference type="EMBL" id="GAH32362.1"/>
    </source>
</evidence>
<proteinExistence type="inferred from homology"/>
<dbReference type="GO" id="GO:0008237">
    <property type="term" value="F:metallopeptidase activity"/>
    <property type="evidence" value="ECO:0007669"/>
    <property type="project" value="UniProtKB-KW"/>
</dbReference>
<comment type="cofactor">
    <cofactor evidence="1">
        <name>Zn(2+)</name>
        <dbReference type="ChEBI" id="CHEBI:29105"/>
    </cofactor>
</comment>
<feature type="transmembrane region" description="Helical" evidence="12">
    <location>
        <begin position="21"/>
        <end position="38"/>
    </location>
</feature>
<dbReference type="EMBL" id="BARU01013011">
    <property type="protein sequence ID" value="GAH32362.1"/>
    <property type="molecule type" value="Genomic_DNA"/>
</dbReference>
<evidence type="ECO:0000256" key="6">
    <source>
        <dbReference type="ARBA" id="ARBA00022723"/>
    </source>
</evidence>
<feature type="transmembrane region" description="Helical" evidence="12">
    <location>
        <begin position="44"/>
        <end position="66"/>
    </location>
</feature>
<dbReference type="PANTHER" id="PTHR39188">
    <property type="entry name" value="MEMBRANE-ASSOCIATED ZINC METALLOPROTEASE M50B"/>
    <property type="match status" value="1"/>
</dbReference>
<evidence type="ECO:0000259" key="13">
    <source>
        <dbReference type="Pfam" id="PF02163"/>
    </source>
</evidence>
<evidence type="ECO:0000256" key="2">
    <source>
        <dbReference type="ARBA" id="ARBA00004141"/>
    </source>
</evidence>
<comment type="subcellular location">
    <subcellularLocation>
        <location evidence="2">Membrane</location>
        <topology evidence="2">Multi-pass membrane protein</topology>
    </subcellularLocation>
</comment>
<evidence type="ECO:0000256" key="11">
    <source>
        <dbReference type="ARBA" id="ARBA00023136"/>
    </source>
</evidence>
<evidence type="ECO:0000256" key="10">
    <source>
        <dbReference type="ARBA" id="ARBA00023049"/>
    </source>
</evidence>
<evidence type="ECO:0000256" key="4">
    <source>
        <dbReference type="ARBA" id="ARBA00022670"/>
    </source>
</evidence>
<reference evidence="14" key="1">
    <citation type="journal article" date="2014" name="Front. Microbiol.">
        <title>High frequency of phylogenetically diverse reductive dehalogenase-homologous genes in deep subseafloor sedimentary metagenomes.</title>
        <authorList>
            <person name="Kawai M."/>
            <person name="Futagami T."/>
            <person name="Toyoda A."/>
            <person name="Takaki Y."/>
            <person name="Nishi S."/>
            <person name="Hori S."/>
            <person name="Arai W."/>
            <person name="Tsubouchi T."/>
            <person name="Morono Y."/>
            <person name="Uchiyama I."/>
            <person name="Ito T."/>
            <person name="Fujiyama A."/>
            <person name="Inagaki F."/>
            <person name="Takami H."/>
        </authorList>
    </citation>
    <scope>NUCLEOTIDE SEQUENCE</scope>
    <source>
        <strain evidence="14">Expedition CK06-06</strain>
    </source>
</reference>
<gene>
    <name evidence="14" type="ORF">S03H2_23713</name>
</gene>
<keyword evidence="9 12" id="KW-1133">Transmembrane helix</keyword>